<evidence type="ECO:0000313" key="1">
    <source>
        <dbReference type="EMBL" id="KCZ70465.1"/>
    </source>
</evidence>
<dbReference type="EMBL" id="JMIY01000008">
    <property type="protein sequence ID" value="KCZ70465.1"/>
    <property type="molecule type" value="Genomic_DNA"/>
</dbReference>
<protein>
    <submittedName>
        <fullName evidence="1">Uncharacterized protein</fullName>
    </submittedName>
</protein>
<dbReference type="AlphaFoldDB" id="A0A062V515"/>
<gene>
    <name evidence="1" type="ORF">ANME2D_03380</name>
</gene>
<name>A0A062V515_9EURY</name>
<dbReference type="Proteomes" id="UP000027153">
    <property type="component" value="Unassembled WGS sequence"/>
</dbReference>
<proteinExistence type="predicted"/>
<sequence length="33" mass="4020">MEKIFNTEKPIYGLVPIYRLNDLRIREIKGRDK</sequence>
<evidence type="ECO:0000313" key="2">
    <source>
        <dbReference type="Proteomes" id="UP000027153"/>
    </source>
</evidence>
<keyword evidence="2" id="KW-1185">Reference proteome</keyword>
<comment type="caution">
    <text evidence="1">The sequence shown here is derived from an EMBL/GenBank/DDBJ whole genome shotgun (WGS) entry which is preliminary data.</text>
</comment>
<reference evidence="1 2" key="1">
    <citation type="journal article" date="2013" name="Nature">
        <title>Anaerobic oxidation of methane coupled to nitrate reduction in a novel archaeal lineage.</title>
        <authorList>
            <person name="Haroon M.F."/>
            <person name="Hu S."/>
            <person name="Shi Y."/>
            <person name="Imelfort M."/>
            <person name="Keller J."/>
            <person name="Hugenholtz P."/>
            <person name="Yuan Z."/>
            <person name="Tyson G.W."/>
        </authorList>
    </citation>
    <scope>NUCLEOTIDE SEQUENCE [LARGE SCALE GENOMIC DNA]</scope>
    <source>
        <strain evidence="1 2">ANME-2d</strain>
    </source>
</reference>
<organism evidence="1 2">
    <name type="scientific">Candidatus Methanoperedens nitratireducens</name>
    <dbReference type="NCBI Taxonomy" id="1392998"/>
    <lineage>
        <taxon>Archaea</taxon>
        <taxon>Methanobacteriati</taxon>
        <taxon>Methanobacteriota</taxon>
        <taxon>Stenosarchaea group</taxon>
        <taxon>Methanomicrobia</taxon>
        <taxon>Methanosarcinales</taxon>
        <taxon>ANME-2 cluster</taxon>
        <taxon>Candidatus Methanoperedentaceae</taxon>
        <taxon>Candidatus Methanoperedens</taxon>
    </lineage>
</organism>
<accession>A0A062V515</accession>